<proteinExistence type="predicted"/>
<evidence type="ECO:0000313" key="2">
    <source>
        <dbReference type="EMBL" id="OEE61474.1"/>
    </source>
</evidence>
<sequence length="171" mass="17762">MAKTRIFTLATALVGAMFASSASALILPLSLGADAGVADVKYKGRSATGYFWAVTGNLKLTSMTSIYSGYGETTAEIPDIDGVDQDFTSISVPLALQVNLPIVLGDVYVRGGGNYYENTYGTEVEDGYGLIGAIGLSLAPAIGPGMAIELGYRDRGNAETSSISIGARLNF</sequence>
<organism evidence="2 3">
    <name type="scientific">Enterovibrio norvegicus FF-454</name>
    <dbReference type="NCBI Taxonomy" id="1185651"/>
    <lineage>
        <taxon>Bacteria</taxon>
        <taxon>Pseudomonadati</taxon>
        <taxon>Pseudomonadota</taxon>
        <taxon>Gammaproteobacteria</taxon>
        <taxon>Vibrionales</taxon>
        <taxon>Vibrionaceae</taxon>
        <taxon>Enterovibrio</taxon>
    </lineage>
</organism>
<dbReference type="InterPro" id="IPR011250">
    <property type="entry name" value="OMP/PagP_B-barrel"/>
</dbReference>
<dbReference type="EMBL" id="AJWN02000046">
    <property type="protein sequence ID" value="OEE61474.1"/>
    <property type="molecule type" value="Genomic_DNA"/>
</dbReference>
<evidence type="ECO:0000313" key="3">
    <source>
        <dbReference type="Proteomes" id="UP000095039"/>
    </source>
</evidence>
<dbReference type="Proteomes" id="UP000095039">
    <property type="component" value="Unassembled WGS sequence"/>
</dbReference>
<feature type="signal peptide" evidence="1">
    <location>
        <begin position="1"/>
        <end position="24"/>
    </location>
</feature>
<dbReference type="RefSeq" id="WP_016959873.1">
    <property type="nucleotide sequence ID" value="NZ_AJWN02000046.1"/>
</dbReference>
<evidence type="ECO:0000256" key="1">
    <source>
        <dbReference type="SAM" id="SignalP"/>
    </source>
</evidence>
<evidence type="ECO:0008006" key="4">
    <source>
        <dbReference type="Google" id="ProtNLM"/>
    </source>
</evidence>
<dbReference type="AlphaFoldDB" id="A0A1E5C7G6"/>
<dbReference type="SUPFAM" id="SSF56925">
    <property type="entry name" value="OMPA-like"/>
    <property type="match status" value="1"/>
</dbReference>
<name>A0A1E5C7G6_9GAMM</name>
<feature type="chain" id="PRO_5009172547" description="Outer membrane protein beta-barrel domain-containing protein" evidence="1">
    <location>
        <begin position="25"/>
        <end position="171"/>
    </location>
</feature>
<comment type="caution">
    <text evidence="2">The sequence shown here is derived from an EMBL/GenBank/DDBJ whole genome shotgun (WGS) entry which is preliminary data.</text>
</comment>
<gene>
    <name evidence="2" type="ORF">A1OK_08950</name>
</gene>
<keyword evidence="3" id="KW-1185">Reference proteome</keyword>
<reference evidence="2 3" key="1">
    <citation type="journal article" date="2012" name="Science">
        <title>Ecological populations of bacteria act as socially cohesive units of antibiotic production and resistance.</title>
        <authorList>
            <person name="Cordero O.X."/>
            <person name="Wildschutte H."/>
            <person name="Kirkup B."/>
            <person name="Proehl S."/>
            <person name="Ngo L."/>
            <person name="Hussain F."/>
            <person name="Le Roux F."/>
            <person name="Mincer T."/>
            <person name="Polz M.F."/>
        </authorList>
    </citation>
    <scope>NUCLEOTIDE SEQUENCE [LARGE SCALE GENOMIC DNA]</scope>
    <source>
        <strain evidence="2 3">FF-454</strain>
    </source>
</reference>
<accession>A0A1E5C7G6</accession>
<protein>
    <recommendedName>
        <fullName evidence="4">Outer membrane protein beta-barrel domain-containing protein</fullName>
    </recommendedName>
</protein>
<keyword evidence="1" id="KW-0732">Signal</keyword>